<evidence type="ECO:0000256" key="1">
    <source>
        <dbReference type="SAM" id="SignalP"/>
    </source>
</evidence>
<evidence type="ECO:0000313" key="2">
    <source>
        <dbReference type="EMBL" id="UUM31772.1"/>
    </source>
</evidence>
<keyword evidence="1" id="KW-0732">Signal</keyword>
<dbReference type="SUPFAM" id="SSF49354">
    <property type="entry name" value="PapD-like"/>
    <property type="match status" value="1"/>
</dbReference>
<keyword evidence="3" id="KW-1185">Reference proteome</keyword>
<reference evidence="2" key="1">
    <citation type="submission" date="2022-07" db="EMBL/GenBank/DDBJ databases">
        <title>Complete genome of Vibrio japonicus strain JCM 31412T and phylogenomic assessment of the Nereis clade of the genus Vibrio.</title>
        <authorList>
            <person name="Shlafstein M.D."/>
            <person name="Emsley S.A."/>
            <person name="Ushijima B."/>
            <person name="Videau P."/>
            <person name="Saw J.H."/>
        </authorList>
    </citation>
    <scope>NUCLEOTIDE SEQUENCE</scope>
    <source>
        <strain evidence="2">JCM 31412</strain>
    </source>
</reference>
<dbReference type="RefSeq" id="WP_257085498.1">
    <property type="nucleotide sequence ID" value="NZ_CP102096.1"/>
</dbReference>
<organism evidence="2 3">
    <name type="scientific">Vibrio japonicus</name>
    <dbReference type="NCBI Taxonomy" id="1824638"/>
    <lineage>
        <taxon>Bacteria</taxon>
        <taxon>Pseudomonadati</taxon>
        <taxon>Pseudomonadota</taxon>
        <taxon>Gammaproteobacteria</taxon>
        <taxon>Vibrionales</taxon>
        <taxon>Vibrionaceae</taxon>
        <taxon>Vibrio</taxon>
    </lineage>
</organism>
<dbReference type="Proteomes" id="UP001058602">
    <property type="component" value="Chromosome 1"/>
</dbReference>
<feature type="chain" id="PRO_5046093531" evidence="1">
    <location>
        <begin position="25"/>
        <end position="239"/>
    </location>
</feature>
<accession>A0ABY5LIA4</accession>
<sequence>MRIKNVFRTICCLISICCSLSVHAYRVEPMVSEMEPFGKKAQMVMRVDNTTTQSLTVELLPFSMVMDEYGNETIEPADADLLVVPVTAVIEPGRSQSVMVRYLGEPAIDESKSYRVSVKQVQVDRASSEQANVGLLLQFNTLINIKPKNTNPHLTVTNIEAQGEAWHIEVTNSGNSYGRINKTNWKVSDGVQSVSLKGSEIGKLIDGTLVQPQKKRIFTMKPLEGFDLSSLSIEVDSLE</sequence>
<dbReference type="PANTHER" id="PTHR30251">
    <property type="entry name" value="PILUS ASSEMBLY CHAPERONE"/>
    <property type="match status" value="1"/>
</dbReference>
<evidence type="ECO:0000313" key="3">
    <source>
        <dbReference type="Proteomes" id="UP001058602"/>
    </source>
</evidence>
<protein>
    <submittedName>
        <fullName evidence="2">Molecular chaperone</fullName>
    </submittedName>
</protein>
<dbReference type="InterPro" id="IPR013783">
    <property type="entry name" value="Ig-like_fold"/>
</dbReference>
<dbReference type="Gene3D" id="2.60.40.10">
    <property type="entry name" value="Immunoglobulins"/>
    <property type="match status" value="1"/>
</dbReference>
<dbReference type="InterPro" id="IPR050643">
    <property type="entry name" value="Periplasmic_pilus_chap"/>
</dbReference>
<feature type="signal peptide" evidence="1">
    <location>
        <begin position="1"/>
        <end position="24"/>
    </location>
</feature>
<name>A0ABY5LIA4_9VIBR</name>
<dbReference type="EMBL" id="CP102096">
    <property type="protein sequence ID" value="UUM31772.1"/>
    <property type="molecule type" value="Genomic_DNA"/>
</dbReference>
<dbReference type="InterPro" id="IPR008962">
    <property type="entry name" value="PapD-like_sf"/>
</dbReference>
<gene>
    <name evidence="2" type="ORF">NP165_06470</name>
</gene>
<proteinExistence type="predicted"/>
<dbReference type="PANTHER" id="PTHR30251:SF4">
    <property type="entry name" value="SLR1668 PROTEIN"/>
    <property type="match status" value="1"/>
</dbReference>